<dbReference type="RefSeq" id="WP_188757872.1">
    <property type="nucleotide sequence ID" value="NZ_BMJB01000001.1"/>
</dbReference>
<comment type="similarity">
    <text evidence="1">Belongs to the sigma-70 factor family. ECF subfamily.</text>
</comment>
<dbReference type="InterPro" id="IPR014284">
    <property type="entry name" value="RNA_pol_sigma-70_dom"/>
</dbReference>
<evidence type="ECO:0000256" key="4">
    <source>
        <dbReference type="ARBA" id="ARBA00023125"/>
    </source>
</evidence>
<dbReference type="SUPFAM" id="SSF88659">
    <property type="entry name" value="Sigma3 and sigma4 domains of RNA polymerase sigma factors"/>
    <property type="match status" value="1"/>
</dbReference>
<reference evidence="7" key="1">
    <citation type="journal article" date="2014" name="Int. J. Syst. Evol. Microbiol.">
        <title>Complete genome sequence of Corynebacterium casei LMG S-19264T (=DSM 44701T), isolated from a smear-ripened cheese.</title>
        <authorList>
            <consortium name="US DOE Joint Genome Institute (JGI-PGF)"/>
            <person name="Walter F."/>
            <person name="Albersmeier A."/>
            <person name="Kalinowski J."/>
            <person name="Ruckert C."/>
        </authorList>
    </citation>
    <scope>NUCLEOTIDE SEQUENCE</scope>
    <source>
        <strain evidence="7">CGMCC 1.15447</strain>
    </source>
</reference>
<keyword evidence="4" id="KW-0238">DNA-binding</keyword>
<proteinExistence type="inferred from homology"/>
<dbReference type="InterPro" id="IPR013324">
    <property type="entry name" value="RNA_pol_sigma_r3/r4-like"/>
</dbReference>
<dbReference type="InterPro" id="IPR039425">
    <property type="entry name" value="RNA_pol_sigma-70-like"/>
</dbReference>
<dbReference type="InterPro" id="IPR036388">
    <property type="entry name" value="WH-like_DNA-bd_sf"/>
</dbReference>
<evidence type="ECO:0000256" key="3">
    <source>
        <dbReference type="ARBA" id="ARBA00023082"/>
    </source>
</evidence>
<name>A0A916RIY8_9BACT</name>
<keyword evidence="8" id="KW-1185">Reference proteome</keyword>
<evidence type="ECO:0000256" key="5">
    <source>
        <dbReference type="ARBA" id="ARBA00023163"/>
    </source>
</evidence>
<keyword evidence="3" id="KW-0731">Sigma factor</keyword>
<dbReference type="Pfam" id="PF04542">
    <property type="entry name" value="Sigma70_r2"/>
    <property type="match status" value="1"/>
</dbReference>
<protein>
    <recommendedName>
        <fullName evidence="6">RNA polymerase sigma-70 region 2 domain-containing protein</fullName>
    </recommendedName>
</protein>
<dbReference type="Gene3D" id="1.10.1740.10">
    <property type="match status" value="1"/>
</dbReference>
<keyword evidence="5" id="KW-0804">Transcription</keyword>
<dbReference type="AlphaFoldDB" id="A0A916RIY8"/>
<organism evidence="7 8">
    <name type="scientific">Edaphobacter acidisoli</name>
    <dbReference type="NCBI Taxonomy" id="2040573"/>
    <lineage>
        <taxon>Bacteria</taxon>
        <taxon>Pseudomonadati</taxon>
        <taxon>Acidobacteriota</taxon>
        <taxon>Terriglobia</taxon>
        <taxon>Terriglobales</taxon>
        <taxon>Acidobacteriaceae</taxon>
        <taxon>Edaphobacter</taxon>
    </lineage>
</organism>
<evidence type="ECO:0000256" key="2">
    <source>
        <dbReference type="ARBA" id="ARBA00023015"/>
    </source>
</evidence>
<sequence length="179" mass="19766">MSSVAISNLVLQRSEFLRFVQRRVGSRDTAEDILQAAYVRAVEQATHIRNDESASAWFYRILRNAVIDHYRHRTAEDHALARWAQDLESSTAPDPKTSEIVCGCIAKIIPTLKPSYREILHEVELAGATLDTFAKSAGITPANAAVRVHRARQALKKQLMLVCGCCSTHGCINCTCASA</sequence>
<evidence type="ECO:0000313" key="7">
    <source>
        <dbReference type="EMBL" id="GGA57798.1"/>
    </source>
</evidence>
<evidence type="ECO:0000259" key="6">
    <source>
        <dbReference type="Pfam" id="PF04542"/>
    </source>
</evidence>
<dbReference type="EMBL" id="BMJB01000001">
    <property type="protein sequence ID" value="GGA57798.1"/>
    <property type="molecule type" value="Genomic_DNA"/>
</dbReference>
<dbReference type="InterPro" id="IPR007627">
    <property type="entry name" value="RNA_pol_sigma70_r2"/>
</dbReference>
<dbReference type="NCBIfam" id="TIGR02937">
    <property type="entry name" value="sigma70-ECF"/>
    <property type="match status" value="1"/>
</dbReference>
<dbReference type="GO" id="GO:0006352">
    <property type="term" value="P:DNA-templated transcription initiation"/>
    <property type="evidence" value="ECO:0007669"/>
    <property type="project" value="InterPro"/>
</dbReference>
<comment type="caution">
    <text evidence="7">The sequence shown here is derived from an EMBL/GenBank/DDBJ whole genome shotgun (WGS) entry which is preliminary data.</text>
</comment>
<reference evidence="7" key="2">
    <citation type="submission" date="2020-09" db="EMBL/GenBank/DDBJ databases">
        <authorList>
            <person name="Sun Q."/>
            <person name="Zhou Y."/>
        </authorList>
    </citation>
    <scope>NUCLEOTIDE SEQUENCE</scope>
    <source>
        <strain evidence="7">CGMCC 1.15447</strain>
    </source>
</reference>
<dbReference type="PANTHER" id="PTHR43133:SF8">
    <property type="entry name" value="RNA POLYMERASE SIGMA FACTOR HI_1459-RELATED"/>
    <property type="match status" value="1"/>
</dbReference>
<dbReference type="PANTHER" id="PTHR43133">
    <property type="entry name" value="RNA POLYMERASE ECF-TYPE SIGMA FACTO"/>
    <property type="match status" value="1"/>
</dbReference>
<feature type="domain" description="RNA polymerase sigma-70 region 2" evidence="6">
    <location>
        <begin position="17"/>
        <end position="74"/>
    </location>
</feature>
<dbReference type="Gene3D" id="1.10.10.10">
    <property type="entry name" value="Winged helix-like DNA-binding domain superfamily/Winged helix DNA-binding domain"/>
    <property type="match status" value="1"/>
</dbReference>
<dbReference type="SUPFAM" id="SSF88946">
    <property type="entry name" value="Sigma2 domain of RNA polymerase sigma factors"/>
    <property type="match status" value="1"/>
</dbReference>
<evidence type="ECO:0000313" key="8">
    <source>
        <dbReference type="Proteomes" id="UP000648801"/>
    </source>
</evidence>
<keyword evidence="2" id="KW-0805">Transcription regulation</keyword>
<evidence type="ECO:0000256" key="1">
    <source>
        <dbReference type="ARBA" id="ARBA00010641"/>
    </source>
</evidence>
<dbReference type="GO" id="GO:0016987">
    <property type="term" value="F:sigma factor activity"/>
    <property type="evidence" value="ECO:0007669"/>
    <property type="project" value="UniProtKB-KW"/>
</dbReference>
<dbReference type="GO" id="GO:0003677">
    <property type="term" value="F:DNA binding"/>
    <property type="evidence" value="ECO:0007669"/>
    <property type="project" value="UniProtKB-KW"/>
</dbReference>
<dbReference type="InterPro" id="IPR013325">
    <property type="entry name" value="RNA_pol_sigma_r2"/>
</dbReference>
<accession>A0A916RIY8</accession>
<gene>
    <name evidence="7" type="ORF">GCM10011507_06440</name>
</gene>
<dbReference type="Proteomes" id="UP000648801">
    <property type="component" value="Unassembled WGS sequence"/>
</dbReference>